<dbReference type="RefSeq" id="WP_159397994.1">
    <property type="nucleotide sequence ID" value="NZ_CP012673.1"/>
</dbReference>
<sequence>MHMSTTGTISTSLNPSPPVVDIDPMLLAPLTTSPRRAPALDVSTLRSRAPSAMPEKAFANVLRDEGTFDPRKLLSVLEGKASIYWAKRVMSAEHCALITQRFRRSRHRITYAVKPLIYTLGVPGGGSLFTVKDLRKYLSQAPETQRATFELFDGIPNYLDLTLAQIRAALEKVGVVFRVARFEDRQAFYSIVRGWGEAGLDGDGLAARIHEDRDQILHPLQDGFEVQATYPNPQVSMNCCYGNTEQGGELTLYNMIPSRDDFALEEVEAFGYGFPRSFVEGVPSLSIRPETGDMFVLRSDLLHSVAGPRGDGYRMTAATLIAIKSETAEHRGEFASRYPDLRQRYGEMERRFGDKTRTVLFWS</sequence>
<dbReference type="Pfam" id="PF22814">
    <property type="entry name" value="WelO5"/>
    <property type="match status" value="1"/>
</dbReference>
<dbReference type="Gene3D" id="2.60.120.620">
    <property type="entry name" value="q2cbj1_9rhob like domain"/>
    <property type="match status" value="1"/>
</dbReference>
<dbReference type="EMBL" id="CP012673">
    <property type="protein sequence ID" value="AUX48389.1"/>
    <property type="molecule type" value="Genomic_DNA"/>
</dbReference>
<dbReference type="Proteomes" id="UP000238348">
    <property type="component" value="Chromosome"/>
</dbReference>
<reference evidence="1 2" key="1">
    <citation type="submission" date="2015-09" db="EMBL/GenBank/DDBJ databases">
        <title>Sorangium comparison.</title>
        <authorList>
            <person name="Zaburannyi N."/>
            <person name="Bunk B."/>
            <person name="Overmann J."/>
            <person name="Mueller R."/>
        </authorList>
    </citation>
    <scope>NUCLEOTIDE SEQUENCE [LARGE SCALE GENOMIC DNA]</scope>
    <source>
        <strain evidence="1 2">So ce26</strain>
    </source>
</reference>
<name>A0A2L0FAA6_SORCE</name>
<evidence type="ECO:0008006" key="3">
    <source>
        <dbReference type="Google" id="ProtNLM"/>
    </source>
</evidence>
<organism evidence="1 2">
    <name type="scientific">Sorangium cellulosum</name>
    <name type="common">Polyangium cellulosum</name>
    <dbReference type="NCBI Taxonomy" id="56"/>
    <lineage>
        <taxon>Bacteria</taxon>
        <taxon>Pseudomonadati</taxon>
        <taxon>Myxococcota</taxon>
        <taxon>Polyangia</taxon>
        <taxon>Polyangiales</taxon>
        <taxon>Polyangiaceae</taxon>
        <taxon>Sorangium</taxon>
    </lineage>
</organism>
<evidence type="ECO:0000313" key="2">
    <source>
        <dbReference type="Proteomes" id="UP000238348"/>
    </source>
</evidence>
<accession>A0A2L0FAA6</accession>
<protein>
    <recommendedName>
        <fullName evidence="3">Fe2OG dioxygenase domain-containing protein</fullName>
    </recommendedName>
</protein>
<dbReference type="AlphaFoldDB" id="A0A2L0FAA6"/>
<evidence type="ECO:0000313" key="1">
    <source>
        <dbReference type="EMBL" id="AUX48389.1"/>
    </source>
</evidence>
<dbReference type="InterPro" id="IPR055091">
    <property type="entry name" value="WelO5-like"/>
</dbReference>
<proteinExistence type="predicted"/>
<gene>
    <name evidence="1" type="ORF">SOCE26_099230</name>
</gene>